<evidence type="ECO:0000259" key="5">
    <source>
        <dbReference type="PROSITE" id="PS51635"/>
    </source>
</evidence>
<dbReference type="GO" id="GO:0005811">
    <property type="term" value="C:lipid droplet"/>
    <property type="evidence" value="ECO:0007669"/>
    <property type="project" value="TreeGrafter"/>
</dbReference>
<evidence type="ECO:0000256" key="4">
    <source>
        <dbReference type="PROSITE-ProRule" id="PRU01161"/>
    </source>
</evidence>
<sequence length="483" mass="53529">MSGNGSVQSRIPPFSISFSGSGFLAVYQLGAAQCLFDLAPGVIHAAPKVFGASAGSLAAAAVVCGANMECMRDEMLATARASRKHLLGPLHPSFNVFKLLECCLHRSLPDNAHELATGRLYISMTRLVDGENILMSDFMSKEELVQALLCSCFVPFYCGLKPPSFRGEHYIDGGFTNIQPIQDSRLTLTVSPFAGEVDICPCDQPPSFYHVHVNSFNFQLTLQNFFRMMDALFPPTSVALKRAYYHGYQDAVLFLQANGKQHRWEPFQLKMTEPGNMAHDSDCHMHSHLFIFGTLAEALGWIPSNNYELPFLVHLLNNFLTIDFPHTPPARASTTLLSVFRKLGVPLAMDKTTGPSHLLDLASPVPSLYHHVSPSANCKSELRLWQLLLANLNGISFVLIHSAIHAVVHIINKGRSSSQSIMKFLCRLKWISLTHQFIRVAAHIPGHLNEIADSLSRFQFRNLAPDARLNPCTVPPYSELTFL</sequence>
<dbReference type="SUPFAM" id="SSF52151">
    <property type="entry name" value="FabD/lysophospholipase-like"/>
    <property type="match status" value="1"/>
</dbReference>
<protein>
    <recommendedName>
        <fullName evidence="1">triacylglycerol lipase</fullName>
        <ecNumber evidence="1">3.1.1.3</ecNumber>
    </recommendedName>
</protein>
<feature type="domain" description="PNPLA" evidence="5">
    <location>
        <begin position="16"/>
        <end position="185"/>
    </location>
</feature>
<dbReference type="InterPro" id="IPR002641">
    <property type="entry name" value="PNPLA_dom"/>
</dbReference>
<dbReference type="InterPro" id="IPR016035">
    <property type="entry name" value="Acyl_Trfase/lysoPLipase"/>
</dbReference>
<feature type="short sequence motif" description="GXSXG" evidence="4">
    <location>
        <begin position="51"/>
        <end position="55"/>
    </location>
</feature>
<dbReference type="PROSITE" id="PS51635">
    <property type="entry name" value="PNPLA"/>
    <property type="match status" value="1"/>
</dbReference>
<dbReference type="EC" id="3.1.1.3" evidence="1"/>
<feature type="active site" description="Proton acceptor" evidence="4">
    <location>
        <position position="172"/>
    </location>
</feature>
<feature type="non-terminal residue" evidence="6">
    <location>
        <position position="1"/>
    </location>
</feature>
<dbReference type="GO" id="GO:0004806">
    <property type="term" value="F:triacylglycerol lipase activity"/>
    <property type="evidence" value="ECO:0007669"/>
    <property type="project" value="UniProtKB-EC"/>
</dbReference>
<keyword evidence="4" id="KW-0442">Lipid degradation</keyword>
<evidence type="ECO:0000313" key="6">
    <source>
        <dbReference type="EMBL" id="MBN3323077.1"/>
    </source>
</evidence>
<dbReference type="AlphaFoldDB" id="A0A8J7TGR6"/>
<evidence type="ECO:0000313" key="7">
    <source>
        <dbReference type="Proteomes" id="UP000736164"/>
    </source>
</evidence>
<dbReference type="InterPro" id="IPR033562">
    <property type="entry name" value="PLPL"/>
</dbReference>
<dbReference type="GO" id="GO:0016020">
    <property type="term" value="C:membrane"/>
    <property type="evidence" value="ECO:0007669"/>
    <property type="project" value="TreeGrafter"/>
</dbReference>
<dbReference type="GO" id="GO:0019433">
    <property type="term" value="P:triglyceride catabolic process"/>
    <property type="evidence" value="ECO:0007669"/>
    <property type="project" value="TreeGrafter"/>
</dbReference>
<dbReference type="GO" id="GO:0055088">
    <property type="term" value="P:lipid homeostasis"/>
    <property type="evidence" value="ECO:0007669"/>
    <property type="project" value="TreeGrafter"/>
</dbReference>
<evidence type="ECO:0000256" key="1">
    <source>
        <dbReference type="ARBA" id="ARBA00013279"/>
    </source>
</evidence>
<reference evidence="6" key="1">
    <citation type="journal article" date="2021" name="Cell">
        <title>Tracing the genetic footprints of vertebrate landing in non-teleost ray-finned fishes.</title>
        <authorList>
            <person name="Bi X."/>
            <person name="Wang K."/>
            <person name="Yang L."/>
            <person name="Pan H."/>
            <person name="Jiang H."/>
            <person name="Wei Q."/>
            <person name="Fang M."/>
            <person name="Yu H."/>
            <person name="Zhu C."/>
            <person name="Cai Y."/>
            <person name="He Y."/>
            <person name="Gan X."/>
            <person name="Zeng H."/>
            <person name="Yu D."/>
            <person name="Zhu Y."/>
            <person name="Jiang H."/>
            <person name="Qiu Q."/>
            <person name="Yang H."/>
            <person name="Zhang Y.E."/>
            <person name="Wang W."/>
            <person name="Zhu M."/>
            <person name="He S."/>
            <person name="Zhang G."/>
        </authorList>
    </citation>
    <scope>NUCLEOTIDE SEQUENCE</scope>
    <source>
        <strain evidence="6">Allg_001</strain>
    </source>
</reference>
<proteinExistence type="predicted"/>
<accession>A0A8J7TGR6</accession>
<dbReference type="Gene3D" id="3.40.1090.10">
    <property type="entry name" value="Cytosolic phospholipase A2 catalytic domain"/>
    <property type="match status" value="2"/>
</dbReference>
<dbReference type="PANTHER" id="PTHR12406">
    <property type="entry name" value="CALCIUM-INDEPENDENT PHOSPHOLIPASE A2 IPLA2 -RELATED"/>
    <property type="match status" value="1"/>
</dbReference>
<dbReference type="Pfam" id="PF01734">
    <property type="entry name" value="Patatin"/>
    <property type="match status" value="1"/>
</dbReference>
<feature type="short sequence motif" description="DGA/G" evidence="4">
    <location>
        <begin position="172"/>
        <end position="174"/>
    </location>
</feature>
<organism evidence="6 7">
    <name type="scientific">Atractosteus spatula</name>
    <name type="common">Alligator gar</name>
    <name type="synonym">Lepisosteus spatula</name>
    <dbReference type="NCBI Taxonomy" id="7917"/>
    <lineage>
        <taxon>Eukaryota</taxon>
        <taxon>Metazoa</taxon>
        <taxon>Chordata</taxon>
        <taxon>Craniata</taxon>
        <taxon>Vertebrata</taxon>
        <taxon>Euteleostomi</taxon>
        <taxon>Actinopterygii</taxon>
        <taxon>Neopterygii</taxon>
        <taxon>Holostei</taxon>
        <taxon>Semionotiformes</taxon>
        <taxon>Lepisosteidae</taxon>
        <taxon>Atractosteus</taxon>
    </lineage>
</organism>
<name>A0A8J7TGR6_ATRSP</name>
<evidence type="ECO:0000256" key="2">
    <source>
        <dbReference type="ARBA" id="ARBA00022801"/>
    </source>
</evidence>
<keyword evidence="7" id="KW-1185">Reference proteome</keyword>
<dbReference type="Proteomes" id="UP000736164">
    <property type="component" value="Unassembled WGS sequence"/>
</dbReference>
<keyword evidence="3 4" id="KW-0443">Lipid metabolism</keyword>
<feature type="non-terminal residue" evidence="6">
    <location>
        <position position="483"/>
    </location>
</feature>
<comment type="caution">
    <text evidence="6">The sequence shown here is derived from an EMBL/GenBank/DDBJ whole genome shotgun (WGS) entry which is preliminary data.</text>
</comment>
<feature type="active site" description="Nucleophile" evidence="4">
    <location>
        <position position="53"/>
    </location>
</feature>
<gene>
    <name evidence="6" type="primary">Pnpla2_1</name>
    <name evidence="6" type="ORF">GTO95_0001468</name>
</gene>
<evidence type="ECO:0000256" key="3">
    <source>
        <dbReference type="ARBA" id="ARBA00023098"/>
    </source>
</evidence>
<keyword evidence="2 4" id="KW-0378">Hydrolase</keyword>
<dbReference type="EMBL" id="JAAWVO010062913">
    <property type="protein sequence ID" value="MBN3323077.1"/>
    <property type="molecule type" value="Genomic_DNA"/>
</dbReference>
<comment type="caution">
    <text evidence="4">Lacks conserved residue(s) required for the propagation of feature annotation.</text>
</comment>
<dbReference type="PANTHER" id="PTHR12406:SF46">
    <property type="entry name" value="PATATIN-LIKE PHOSPHOLIPASE DOMAIN-CONTAINING PROTEIN 2"/>
    <property type="match status" value="1"/>
</dbReference>
<dbReference type="FunFam" id="3.40.1090.10:FF:000003">
    <property type="entry name" value="Patatin-like phospholipase domain-containing protein 2"/>
    <property type="match status" value="1"/>
</dbReference>
<dbReference type="GO" id="GO:0005737">
    <property type="term" value="C:cytoplasm"/>
    <property type="evidence" value="ECO:0007669"/>
    <property type="project" value="TreeGrafter"/>
</dbReference>